<name>A0A371BJ79_9SPHN</name>
<sequence length="273" mass="28640">MLVFCLFAASMSASAKEKKPVNGSWQIAPIPLDAPKIIQVGSSDSLLLSQPLIPEAIRITSDAASLGKLSVDAGGTLFRVTTKQGTAWCALAPLRLLPEEKKGLGLANVFLGGSVLTNRQDTLCFADANNDGVMESAMKGSSKGYVLPVVDKLGKPVPIAPLATSEGDAASITDWKVELHATAALRKDKTDVIYSALLVGPGGTMSIDGFRLLEGEGNAFAIYGNLSTIDTKFDSVTAARITKGDADGKGNIELRVESAMRARSMTLGNPQPY</sequence>
<organism evidence="1 2">
    <name type="scientific">Sphingorhabdus pulchriflava</name>
    <dbReference type="NCBI Taxonomy" id="2292257"/>
    <lineage>
        <taxon>Bacteria</taxon>
        <taxon>Pseudomonadati</taxon>
        <taxon>Pseudomonadota</taxon>
        <taxon>Alphaproteobacteria</taxon>
        <taxon>Sphingomonadales</taxon>
        <taxon>Sphingomonadaceae</taxon>
        <taxon>Sphingorhabdus</taxon>
    </lineage>
</organism>
<dbReference type="EMBL" id="QRGP01000001">
    <property type="protein sequence ID" value="RDV07628.1"/>
    <property type="molecule type" value="Genomic_DNA"/>
</dbReference>
<protein>
    <submittedName>
        <fullName evidence="1">Uncharacterized protein</fullName>
    </submittedName>
</protein>
<dbReference type="AlphaFoldDB" id="A0A371BJ79"/>
<accession>A0A371BJ79</accession>
<keyword evidence="2" id="KW-1185">Reference proteome</keyword>
<dbReference type="Proteomes" id="UP000263833">
    <property type="component" value="Unassembled WGS sequence"/>
</dbReference>
<gene>
    <name evidence="1" type="ORF">DXH95_09950</name>
</gene>
<comment type="caution">
    <text evidence="1">The sequence shown here is derived from an EMBL/GenBank/DDBJ whole genome shotgun (WGS) entry which is preliminary data.</text>
</comment>
<evidence type="ECO:0000313" key="1">
    <source>
        <dbReference type="EMBL" id="RDV07628.1"/>
    </source>
</evidence>
<evidence type="ECO:0000313" key="2">
    <source>
        <dbReference type="Proteomes" id="UP000263833"/>
    </source>
</evidence>
<proteinExistence type="predicted"/>
<reference evidence="2" key="1">
    <citation type="submission" date="2018-08" db="EMBL/GenBank/DDBJ databases">
        <authorList>
            <person name="Kim S.-J."/>
            <person name="Jung G.-Y."/>
        </authorList>
    </citation>
    <scope>NUCLEOTIDE SEQUENCE [LARGE SCALE GENOMIC DNA]</scope>
    <source>
        <strain evidence="2">GY_G</strain>
    </source>
</reference>